<organism evidence="1 2">
    <name type="scientific">Linum tenue</name>
    <dbReference type="NCBI Taxonomy" id="586396"/>
    <lineage>
        <taxon>Eukaryota</taxon>
        <taxon>Viridiplantae</taxon>
        <taxon>Streptophyta</taxon>
        <taxon>Embryophyta</taxon>
        <taxon>Tracheophyta</taxon>
        <taxon>Spermatophyta</taxon>
        <taxon>Magnoliopsida</taxon>
        <taxon>eudicotyledons</taxon>
        <taxon>Gunneridae</taxon>
        <taxon>Pentapetalae</taxon>
        <taxon>rosids</taxon>
        <taxon>fabids</taxon>
        <taxon>Malpighiales</taxon>
        <taxon>Linaceae</taxon>
        <taxon>Linum</taxon>
    </lineage>
</organism>
<proteinExistence type="predicted"/>
<evidence type="ECO:0000313" key="2">
    <source>
        <dbReference type="Proteomes" id="UP001154282"/>
    </source>
</evidence>
<reference evidence="1" key="1">
    <citation type="submission" date="2022-08" db="EMBL/GenBank/DDBJ databases">
        <authorList>
            <person name="Gutierrez-Valencia J."/>
        </authorList>
    </citation>
    <scope>NUCLEOTIDE SEQUENCE</scope>
</reference>
<protein>
    <submittedName>
        <fullName evidence="1">Uncharacterized protein</fullName>
    </submittedName>
</protein>
<evidence type="ECO:0000313" key="1">
    <source>
        <dbReference type="EMBL" id="CAI0543673.1"/>
    </source>
</evidence>
<dbReference type="AlphaFoldDB" id="A0AAV0QHD8"/>
<dbReference type="EMBL" id="CAMGYJ010000009">
    <property type="protein sequence ID" value="CAI0543673.1"/>
    <property type="molecule type" value="Genomic_DNA"/>
</dbReference>
<gene>
    <name evidence="1" type="ORF">LITE_LOCUS42917</name>
</gene>
<name>A0AAV0QHD8_9ROSI</name>
<sequence length="187" mass="22287">MSYFRRTMLEFLRKYMQWKILNLRLSTPKIFSLMRSVQGTKSLVEFRLPTRRDAHDQFNGDGWLEGRRIHPRRRKEGEGSPLAILAGRRIHPRRRKEVGKRRYTVNLKVWICHNNPRFVWAREIGGYTEPQEDTGTEFISPGDGHQFQRKATNLKICGLGYKSMLKRIHCGERDWRRKETRFACPDI</sequence>
<accession>A0AAV0QHD8</accession>
<keyword evidence="2" id="KW-1185">Reference proteome</keyword>
<comment type="caution">
    <text evidence="1">The sequence shown here is derived from an EMBL/GenBank/DDBJ whole genome shotgun (WGS) entry which is preliminary data.</text>
</comment>
<dbReference type="Proteomes" id="UP001154282">
    <property type="component" value="Unassembled WGS sequence"/>
</dbReference>